<comment type="caution">
    <text evidence="13">The sequence shown here is derived from an EMBL/GenBank/DDBJ whole genome shotgun (WGS) entry which is preliminary data.</text>
</comment>
<dbReference type="EMBL" id="LVJS01000048">
    <property type="protein sequence ID" value="KZC23259.1"/>
    <property type="molecule type" value="Genomic_DNA"/>
</dbReference>
<feature type="domain" description="TonB-dependent receptor plug" evidence="12">
    <location>
        <begin position="67"/>
        <end position="172"/>
    </location>
</feature>
<dbReference type="InterPro" id="IPR000531">
    <property type="entry name" value="Beta-barrel_TonB"/>
</dbReference>
<keyword evidence="6 8" id="KW-0472">Membrane</keyword>
<comment type="similarity">
    <text evidence="8 9">Belongs to the TonB-dependent receptor family.</text>
</comment>
<feature type="signal peptide" evidence="10">
    <location>
        <begin position="1"/>
        <end position="32"/>
    </location>
</feature>
<keyword evidence="13" id="KW-0675">Receptor</keyword>
<evidence type="ECO:0000259" key="11">
    <source>
        <dbReference type="Pfam" id="PF00593"/>
    </source>
</evidence>
<feature type="chain" id="PRO_5007600002" evidence="10">
    <location>
        <begin position="33"/>
        <end position="986"/>
    </location>
</feature>
<evidence type="ECO:0000256" key="6">
    <source>
        <dbReference type="ARBA" id="ARBA00023136"/>
    </source>
</evidence>
<evidence type="ECO:0000256" key="2">
    <source>
        <dbReference type="ARBA" id="ARBA00022448"/>
    </source>
</evidence>
<evidence type="ECO:0000256" key="5">
    <source>
        <dbReference type="ARBA" id="ARBA00023077"/>
    </source>
</evidence>
<keyword evidence="2 8" id="KW-0813">Transport</keyword>
<keyword evidence="7 8" id="KW-0998">Cell outer membrane</keyword>
<dbReference type="InterPro" id="IPR039426">
    <property type="entry name" value="TonB-dep_rcpt-like"/>
</dbReference>
<dbReference type="InterPro" id="IPR012910">
    <property type="entry name" value="Plug_dom"/>
</dbReference>
<keyword evidence="14" id="KW-1185">Reference proteome</keyword>
<feature type="domain" description="TonB-dependent receptor-like beta-barrel" evidence="11">
    <location>
        <begin position="377"/>
        <end position="948"/>
    </location>
</feature>
<reference evidence="13 14" key="1">
    <citation type="journal article" date="2016" name="MBio">
        <title>Lateral Gene Transfer in a Heavy Metal-Contaminated-Groundwater Microbial Community.</title>
        <authorList>
            <person name="Hemme C.L."/>
            <person name="Green S.J."/>
            <person name="Rishishwar L."/>
            <person name="Prakash O."/>
            <person name="Pettenato A."/>
            <person name="Chakraborty R."/>
            <person name="Deutschbauer A.M."/>
            <person name="Van Nostrand J.D."/>
            <person name="Wu L."/>
            <person name="He Z."/>
            <person name="Jordan I.K."/>
            <person name="Hazen T.C."/>
            <person name="Arkin A.P."/>
            <person name="Kostka J.E."/>
            <person name="Zhou J."/>
        </authorList>
    </citation>
    <scope>NUCLEOTIDE SEQUENCE [LARGE SCALE GENOMIC DNA]</scope>
    <source>
        <strain evidence="13 14">FW104-T7</strain>
    </source>
</reference>
<dbReference type="InterPro" id="IPR036942">
    <property type="entry name" value="Beta-barrel_TonB_sf"/>
</dbReference>
<dbReference type="Gene3D" id="2.170.130.10">
    <property type="entry name" value="TonB-dependent receptor, plug domain"/>
    <property type="match status" value="1"/>
</dbReference>
<evidence type="ECO:0000256" key="1">
    <source>
        <dbReference type="ARBA" id="ARBA00004571"/>
    </source>
</evidence>
<keyword evidence="3 8" id="KW-1134">Transmembrane beta strand</keyword>
<dbReference type="eggNOG" id="COG1629">
    <property type="taxonomic scope" value="Bacteria"/>
</dbReference>
<dbReference type="Pfam" id="PF00593">
    <property type="entry name" value="TonB_dep_Rec_b-barrel"/>
    <property type="match status" value="1"/>
</dbReference>
<evidence type="ECO:0000256" key="10">
    <source>
        <dbReference type="SAM" id="SignalP"/>
    </source>
</evidence>
<evidence type="ECO:0000256" key="7">
    <source>
        <dbReference type="ARBA" id="ARBA00023237"/>
    </source>
</evidence>
<dbReference type="InterPro" id="IPR037066">
    <property type="entry name" value="Plug_dom_sf"/>
</dbReference>
<dbReference type="Pfam" id="PF07715">
    <property type="entry name" value="Plug"/>
    <property type="match status" value="1"/>
</dbReference>
<keyword evidence="4 8" id="KW-0812">Transmembrane</keyword>
<name>A0A154QG92_9GAMM</name>
<dbReference type="PANTHER" id="PTHR47234:SF2">
    <property type="entry name" value="TONB-DEPENDENT RECEPTOR"/>
    <property type="match status" value="1"/>
</dbReference>
<evidence type="ECO:0000256" key="8">
    <source>
        <dbReference type="PROSITE-ProRule" id="PRU01360"/>
    </source>
</evidence>
<keyword evidence="10" id="KW-0732">Signal</keyword>
<evidence type="ECO:0000313" key="13">
    <source>
        <dbReference type="EMBL" id="KZC23259.1"/>
    </source>
</evidence>
<dbReference type="Proteomes" id="UP000076131">
    <property type="component" value="Unassembled WGS sequence"/>
</dbReference>
<dbReference type="eggNOG" id="COG4771">
    <property type="taxonomic scope" value="Bacteria"/>
</dbReference>
<dbReference type="AlphaFoldDB" id="A0A154QG92"/>
<dbReference type="SUPFAM" id="SSF56935">
    <property type="entry name" value="Porins"/>
    <property type="match status" value="1"/>
</dbReference>
<evidence type="ECO:0000313" key="14">
    <source>
        <dbReference type="Proteomes" id="UP000076131"/>
    </source>
</evidence>
<proteinExistence type="inferred from homology"/>
<protein>
    <submittedName>
        <fullName evidence="13">TonB-dependent receptor</fullName>
    </submittedName>
</protein>
<dbReference type="PROSITE" id="PS52016">
    <property type="entry name" value="TONB_DEPENDENT_REC_3"/>
    <property type="match status" value="1"/>
</dbReference>
<gene>
    <name evidence="13" type="ORF">RHOFW104T7_14575</name>
</gene>
<sequence>MKLGVTKLSSSVRLALSLGAVIAVGASGTVFAQDTGSQDTNKPSQEKAQTLQTVVVTGSHIRRVDLETSNPVVTIDAAQIKATGKLTLGDIVQQLPAVTGGNINPQVNNSGGTGGSSIGLRGLGAQRTLILIDGKRIINGDPNSIPADMIERIEVLTDGASSVYGSDAIGGVVNFILKKDYQGAQFAATYGESDRNDGASTGYRFTFGQTSDKGSIMGGVDYNKTEAVLAKNRDFSKNAVSIYGSSQTPIYSYVGGSSFPAYGRVQLPTQYRGTGPGQYDCKNVALNPGASGQNIATDYHCFTNADKYNYATVNLIQTPQERTSFWLKGTYNLGDHVQTYMDAYHNKTSSGFQLAPALLGSLYGAVISADSYYNPFGQEYSSAGLDYRARLVSAGNRAANFGTTTDQIHTGFKGDFNLLNHDWNWDVGMGYGHFSQQTITRGLPNQDKINADLGPSHLDAATGKVVCDSGAAGCTPFNPFNLFDPNSVAALQAAAVPAISNQFNIQRVYSADVNGGVFDLPAGTVQLAAGASYRKEYTRSEIDPLLLIDPATGNCTLGSQCSSPLRGGYNVKEAYAEVFVPILTDLPFAQSLNVTIGDRYSKYSTFGSTNNKKFAVEYRPITDLLLRGTVSEVFRAPTINNVFGAPISDAPKLSNDPCNGITTANPACVGVPTDGSFVNQDVALGQQIKGISSGSKYAGFPLGPEKGKSFDVGFVYSPSYVPGLSLSVDAWHLYLKDTISSIGAQTVLDLCYAGISQYCPLITRFPTGSANPGQIAQIVEPTGNLGRTDVSGVDFSGRYSLPEFSFGKFVVGLDGTYMSRYDQQTAPGTSANTVFHDAGHFMPFGSSQASTCPSGGGVCLFPRWRGNGFVNWNLGGWNASWRVRYIGAFRNGSKSPSQDTFPAQITVDPAAQLHGVEFKYGATIYNDVSIGYNIEQFNTRVDFGVNNLFDKQPPFLYANNTLNANTDPSDFDLQGRYFWGRVTVSF</sequence>
<dbReference type="PANTHER" id="PTHR47234">
    <property type="match status" value="1"/>
</dbReference>
<dbReference type="GO" id="GO:0009279">
    <property type="term" value="C:cell outer membrane"/>
    <property type="evidence" value="ECO:0007669"/>
    <property type="project" value="UniProtKB-SubCell"/>
</dbReference>
<evidence type="ECO:0000256" key="3">
    <source>
        <dbReference type="ARBA" id="ARBA00022452"/>
    </source>
</evidence>
<dbReference type="STRING" id="416169.RHOFW104T7_14575"/>
<evidence type="ECO:0000256" key="4">
    <source>
        <dbReference type="ARBA" id="ARBA00022692"/>
    </source>
</evidence>
<keyword evidence="5 9" id="KW-0798">TonB box</keyword>
<accession>A0A154QG92</accession>
<comment type="subcellular location">
    <subcellularLocation>
        <location evidence="1 8">Cell outer membrane</location>
        <topology evidence="1 8">Multi-pass membrane protein</topology>
    </subcellularLocation>
</comment>
<organism evidence="13 14">
    <name type="scientific">Rhodanobacter thiooxydans</name>
    <dbReference type="NCBI Taxonomy" id="416169"/>
    <lineage>
        <taxon>Bacteria</taxon>
        <taxon>Pseudomonadati</taxon>
        <taxon>Pseudomonadota</taxon>
        <taxon>Gammaproteobacteria</taxon>
        <taxon>Lysobacterales</taxon>
        <taxon>Rhodanobacteraceae</taxon>
        <taxon>Rhodanobacter</taxon>
    </lineage>
</organism>
<evidence type="ECO:0000256" key="9">
    <source>
        <dbReference type="RuleBase" id="RU003357"/>
    </source>
</evidence>
<dbReference type="Gene3D" id="2.40.170.20">
    <property type="entry name" value="TonB-dependent receptor, beta-barrel domain"/>
    <property type="match status" value="1"/>
</dbReference>
<evidence type="ECO:0000259" key="12">
    <source>
        <dbReference type="Pfam" id="PF07715"/>
    </source>
</evidence>